<evidence type="ECO:0000259" key="7">
    <source>
        <dbReference type="PROSITE" id="PS51935"/>
    </source>
</evidence>
<dbReference type="STRING" id="349521.HCH_00420"/>
<keyword evidence="4 8" id="KW-0378">Hydrolase</keyword>
<dbReference type="HOGENOM" id="CLU_016043_9_3_6"/>
<gene>
    <name evidence="8" type="ordered locus">HCH_00420</name>
</gene>
<accession>Q2SPU4</accession>
<dbReference type="InterPro" id="IPR000064">
    <property type="entry name" value="NLP_P60_dom"/>
</dbReference>
<dbReference type="RefSeq" id="WP_011394407.1">
    <property type="nucleotide sequence ID" value="NC_007645.1"/>
</dbReference>
<evidence type="ECO:0000313" key="9">
    <source>
        <dbReference type="Proteomes" id="UP000000238"/>
    </source>
</evidence>
<dbReference type="KEGG" id="hch:HCH_00420"/>
<dbReference type="PROSITE" id="PS51935">
    <property type="entry name" value="NLPC_P60"/>
    <property type="match status" value="1"/>
</dbReference>
<dbReference type="PROSITE" id="PS51257">
    <property type="entry name" value="PROKAR_LIPOPROTEIN"/>
    <property type="match status" value="1"/>
</dbReference>
<feature type="signal peptide" evidence="6">
    <location>
        <begin position="1"/>
        <end position="16"/>
    </location>
</feature>
<dbReference type="PANTHER" id="PTHR47360">
    <property type="entry name" value="MUREIN DD-ENDOPEPTIDASE MEPS/MUREIN LD-CARBOXYPEPTIDASE"/>
    <property type="match status" value="1"/>
</dbReference>
<dbReference type="Pfam" id="PF00877">
    <property type="entry name" value="NLPC_P60"/>
    <property type="match status" value="1"/>
</dbReference>
<keyword evidence="3 6" id="KW-0732">Signal</keyword>
<dbReference type="GO" id="GO:0008234">
    <property type="term" value="F:cysteine-type peptidase activity"/>
    <property type="evidence" value="ECO:0007669"/>
    <property type="project" value="UniProtKB-KW"/>
</dbReference>
<evidence type="ECO:0000256" key="5">
    <source>
        <dbReference type="ARBA" id="ARBA00022807"/>
    </source>
</evidence>
<dbReference type="SUPFAM" id="SSF54001">
    <property type="entry name" value="Cysteine proteinases"/>
    <property type="match status" value="1"/>
</dbReference>
<dbReference type="EMBL" id="CP000155">
    <property type="protein sequence ID" value="ABC27330.1"/>
    <property type="molecule type" value="Genomic_DNA"/>
</dbReference>
<evidence type="ECO:0000256" key="2">
    <source>
        <dbReference type="ARBA" id="ARBA00022670"/>
    </source>
</evidence>
<dbReference type="GO" id="GO:0006508">
    <property type="term" value="P:proteolysis"/>
    <property type="evidence" value="ECO:0007669"/>
    <property type="project" value="UniProtKB-KW"/>
</dbReference>
<keyword evidence="5" id="KW-0788">Thiol protease</keyword>
<sequence length="161" mass="17951">MRIPGLILITILMALASGCSSVRVNHPPAATPSPDQISSPVAAALYDQYDEWRGVDYRYGGLDKSGVDCSGLVYLTFQERFDAKLPRTTKGLAQKGRQVSRKELQPGDLVFFKPGGWKGLHVGIYVENNRFLHASTSNGVELAYIHNGYWANHFWQARRVK</sequence>
<dbReference type="MEROPS" id="C40.004"/>
<dbReference type="OrthoDB" id="9807055at2"/>
<name>Q2SPU4_HAHCH</name>
<evidence type="ECO:0000256" key="1">
    <source>
        <dbReference type="ARBA" id="ARBA00007074"/>
    </source>
</evidence>
<keyword evidence="9" id="KW-1185">Reference proteome</keyword>
<dbReference type="InterPro" id="IPR052062">
    <property type="entry name" value="Murein_DD/LD_carboxypeptidase"/>
</dbReference>
<protein>
    <submittedName>
        <fullName evidence="8">Cell wall-associated Hydrolase (Invasion-associated protein)</fullName>
    </submittedName>
</protein>
<dbReference type="PANTHER" id="PTHR47360:SF1">
    <property type="entry name" value="ENDOPEPTIDASE NLPC-RELATED"/>
    <property type="match status" value="1"/>
</dbReference>
<dbReference type="AlphaFoldDB" id="Q2SPU4"/>
<evidence type="ECO:0000256" key="6">
    <source>
        <dbReference type="SAM" id="SignalP"/>
    </source>
</evidence>
<comment type="similarity">
    <text evidence="1">Belongs to the peptidase C40 family.</text>
</comment>
<evidence type="ECO:0000256" key="3">
    <source>
        <dbReference type="ARBA" id="ARBA00022729"/>
    </source>
</evidence>
<dbReference type="InterPro" id="IPR038765">
    <property type="entry name" value="Papain-like_cys_pep_sf"/>
</dbReference>
<evidence type="ECO:0000256" key="4">
    <source>
        <dbReference type="ARBA" id="ARBA00022801"/>
    </source>
</evidence>
<dbReference type="Gene3D" id="3.90.1720.10">
    <property type="entry name" value="endopeptidase domain like (from Nostoc punctiforme)"/>
    <property type="match status" value="1"/>
</dbReference>
<keyword evidence="2" id="KW-0645">Protease</keyword>
<dbReference type="eggNOG" id="COG0791">
    <property type="taxonomic scope" value="Bacteria"/>
</dbReference>
<evidence type="ECO:0000313" key="8">
    <source>
        <dbReference type="EMBL" id="ABC27330.1"/>
    </source>
</evidence>
<feature type="chain" id="PRO_5004215805" evidence="6">
    <location>
        <begin position="17"/>
        <end position="161"/>
    </location>
</feature>
<organism evidence="8 9">
    <name type="scientific">Hahella chejuensis (strain KCTC 2396)</name>
    <dbReference type="NCBI Taxonomy" id="349521"/>
    <lineage>
        <taxon>Bacteria</taxon>
        <taxon>Pseudomonadati</taxon>
        <taxon>Pseudomonadota</taxon>
        <taxon>Gammaproteobacteria</taxon>
        <taxon>Oceanospirillales</taxon>
        <taxon>Hahellaceae</taxon>
        <taxon>Hahella</taxon>
    </lineage>
</organism>
<proteinExistence type="inferred from homology"/>
<feature type="domain" description="NlpC/P60" evidence="7">
    <location>
        <begin position="39"/>
        <end position="161"/>
    </location>
</feature>
<reference evidence="8 9" key="1">
    <citation type="journal article" date="2005" name="Nucleic Acids Res.">
        <title>Genomic blueprint of Hahella chejuensis, a marine microbe producing an algicidal agent.</title>
        <authorList>
            <person name="Jeong H."/>
            <person name="Yim J.H."/>
            <person name="Lee C."/>
            <person name="Choi S.-H."/>
            <person name="Park Y.K."/>
            <person name="Yoon S.H."/>
            <person name="Hur C.-G."/>
            <person name="Kang H.-Y."/>
            <person name="Kim D."/>
            <person name="Lee H.H."/>
            <person name="Park K.H."/>
            <person name="Park S.-H."/>
            <person name="Park H.-S."/>
            <person name="Lee H.K."/>
            <person name="Oh T.K."/>
            <person name="Kim J.F."/>
        </authorList>
    </citation>
    <scope>NUCLEOTIDE SEQUENCE [LARGE SCALE GENOMIC DNA]</scope>
    <source>
        <strain evidence="8 9">KCTC 2396</strain>
    </source>
</reference>
<dbReference type="Proteomes" id="UP000000238">
    <property type="component" value="Chromosome"/>
</dbReference>